<accession>A0ABQ2GVW9</accession>
<keyword evidence="3" id="KW-1185">Reference proteome</keyword>
<keyword evidence="1" id="KW-0812">Transmembrane</keyword>
<keyword evidence="1" id="KW-1133">Transmembrane helix</keyword>
<gene>
    <name evidence="2" type="ORF">GCM10009425_28970</name>
</gene>
<protein>
    <submittedName>
        <fullName evidence="2">Uncharacterized protein</fullName>
    </submittedName>
</protein>
<evidence type="ECO:0000313" key="3">
    <source>
        <dbReference type="Proteomes" id="UP000616499"/>
    </source>
</evidence>
<dbReference type="EMBL" id="BMNW01000006">
    <property type="protein sequence ID" value="GGM16280.1"/>
    <property type="molecule type" value="Genomic_DNA"/>
</dbReference>
<reference evidence="3" key="1">
    <citation type="journal article" date="2019" name="Int. J. Syst. Evol. Microbiol.">
        <title>The Global Catalogue of Microorganisms (GCM) 10K type strain sequencing project: providing services to taxonomists for standard genome sequencing and annotation.</title>
        <authorList>
            <consortium name="The Broad Institute Genomics Platform"/>
            <consortium name="The Broad Institute Genome Sequencing Center for Infectious Disease"/>
            <person name="Wu L."/>
            <person name="Ma J."/>
        </authorList>
    </citation>
    <scope>NUCLEOTIDE SEQUENCE [LARGE SCALE GENOMIC DNA]</scope>
    <source>
        <strain evidence="3">JCM 13501</strain>
    </source>
</reference>
<name>A0ABQ2GVW9_9PSED</name>
<proteinExistence type="predicted"/>
<comment type="caution">
    <text evidence="2">The sequence shown here is derived from an EMBL/GenBank/DDBJ whole genome shotgun (WGS) entry which is preliminary data.</text>
</comment>
<feature type="transmembrane region" description="Helical" evidence="1">
    <location>
        <begin position="43"/>
        <end position="66"/>
    </location>
</feature>
<sequence length="84" mass="9197">MGTLYYPAMTAKPLLAVYSLTGDPISDLPFAKKRRRLLTQHRLAKSVEAMATLVCVFMLYASLLFVQNLTQGKHLILIGSGANG</sequence>
<evidence type="ECO:0000313" key="2">
    <source>
        <dbReference type="EMBL" id="GGM16280.1"/>
    </source>
</evidence>
<evidence type="ECO:0000256" key="1">
    <source>
        <dbReference type="SAM" id="Phobius"/>
    </source>
</evidence>
<keyword evidence="1" id="KW-0472">Membrane</keyword>
<dbReference type="Proteomes" id="UP000616499">
    <property type="component" value="Unassembled WGS sequence"/>
</dbReference>
<organism evidence="2 3">
    <name type="scientific">Pseudomonas asuensis</name>
    <dbReference type="NCBI Taxonomy" id="1825787"/>
    <lineage>
        <taxon>Bacteria</taxon>
        <taxon>Pseudomonadati</taxon>
        <taxon>Pseudomonadota</taxon>
        <taxon>Gammaproteobacteria</taxon>
        <taxon>Pseudomonadales</taxon>
        <taxon>Pseudomonadaceae</taxon>
        <taxon>Pseudomonas</taxon>
    </lineage>
</organism>